<evidence type="ECO:0000313" key="5">
    <source>
        <dbReference type="Proteomes" id="UP001519363"/>
    </source>
</evidence>
<dbReference type="PANTHER" id="PTHR10827:SF98">
    <property type="entry name" value="45 KDA CALCIUM-BINDING PROTEIN"/>
    <property type="match status" value="1"/>
</dbReference>
<dbReference type="Pfam" id="PF13202">
    <property type="entry name" value="EF-hand_5"/>
    <property type="match status" value="1"/>
</dbReference>
<dbReference type="Gene3D" id="1.10.238.10">
    <property type="entry name" value="EF-hand"/>
    <property type="match status" value="1"/>
</dbReference>
<proteinExistence type="predicted"/>
<dbReference type="InterPro" id="IPR002048">
    <property type="entry name" value="EF_hand_dom"/>
</dbReference>
<evidence type="ECO:0000259" key="3">
    <source>
        <dbReference type="PROSITE" id="PS50222"/>
    </source>
</evidence>
<feature type="domain" description="EF-hand" evidence="3">
    <location>
        <begin position="3"/>
        <end position="38"/>
    </location>
</feature>
<organism evidence="4 5">
    <name type="scientific">Crossiella equi</name>
    <dbReference type="NCBI Taxonomy" id="130796"/>
    <lineage>
        <taxon>Bacteria</taxon>
        <taxon>Bacillati</taxon>
        <taxon>Actinomycetota</taxon>
        <taxon>Actinomycetes</taxon>
        <taxon>Pseudonocardiales</taxon>
        <taxon>Pseudonocardiaceae</taxon>
        <taxon>Crossiella</taxon>
    </lineage>
</organism>
<dbReference type="InterPro" id="IPR011992">
    <property type="entry name" value="EF-hand-dom_pair"/>
</dbReference>
<sequence>MGIQDSNLGKIFDALDINQDGVLEESDFLGFARQLAPRLAPGAEVHRQEGIITAFEGWWHQILRDGDANGDGRVTRVEYVTATARGLVANPDYLDEAYSAVAEAVFQALDTDDDGSIDRAEYLAMYAAANVGEDIAGTAFDRIDRNGDGVIDYAEFRAAVQELFTTDDPEAVGAELLG</sequence>
<gene>
    <name evidence="4" type="ORF">JOF53_007185</name>
</gene>
<dbReference type="PROSITE" id="PS00018">
    <property type="entry name" value="EF_HAND_1"/>
    <property type="match status" value="3"/>
</dbReference>
<dbReference type="Proteomes" id="UP001519363">
    <property type="component" value="Unassembled WGS sequence"/>
</dbReference>
<feature type="domain" description="EF-hand" evidence="3">
    <location>
        <begin position="131"/>
        <end position="166"/>
    </location>
</feature>
<dbReference type="SMART" id="SM00054">
    <property type="entry name" value="EFh"/>
    <property type="match status" value="4"/>
</dbReference>
<dbReference type="CDD" id="cd00051">
    <property type="entry name" value="EFh"/>
    <property type="match status" value="1"/>
</dbReference>
<evidence type="ECO:0000313" key="4">
    <source>
        <dbReference type="EMBL" id="MBP2478313.1"/>
    </source>
</evidence>
<dbReference type="PROSITE" id="PS50222">
    <property type="entry name" value="EF_HAND_2"/>
    <property type="match status" value="2"/>
</dbReference>
<comment type="caution">
    <text evidence="4">The sequence shown here is derived from an EMBL/GenBank/DDBJ whole genome shotgun (WGS) entry which is preliminary data.</text>
</comment>
<reference evidence="4 5" key="1">
    <citation type="submission" date="2021-03" db="EMBL/GenBank/DDBJ databases">
        <title>Sequencing the genomes of 1000 actinobacteria strains.</title>
        <authorList>
            <person name="Klenk H.-P."/>
        </authorList>
    </citation>
    <scope>NUCLEOTIDE SEQUENCE [LARGE SCALE GENOMIC DNA]</scope>
    <source>
        <strain evidence="4 5">DSM 44580</strain>
    </source>
</reference>
<keyword evidence="5" id="KW-1185">Reference proteome</keyword>
<keyword evidence="1" id="KW-0479">Metal-binding</keyword>
<evidence type="ECO:0000256" key="2">
    <source>
        <dbReference type="ARBA" id="ARBA00022737"/>
    </source>
</evidence>
<protein>
    <submittedName>
        <fullName evidence="4">Ca2+-binding EF-hand superfamily protein</fullName>
    </submittedName>
</protein>
<dbReference type="PANTHER" id="PTHR10827">
    <property type="entry name" value="RETICULOCALBIN"/>
    <property type="match status" value="1"/>
</dbReference>
<accession>A0ABS5AP08</accession>
<dbReference type="SUPFAM" id="SSF47473">
    <property type="entry name" value="EF-hand"/>
    <property type="match status" value="1"/>
</dbReference>
<dbReference type="Pfam" id="PF13499">
    <property type="entry name" value="EF-hand_7"/>
    <property type="match status" value="1"/>
</dbReference>
<name>A0ABS5AP08_9PSEU</name>
<dbReference type="RefSeq" id="WP_158103649.1">
    <property type="nucleotide sequence ID" value="NZ_JAGIOO010000001.1"/>
</dbReference>
<evidence type="ECO:0000256" key="1">
    <source>
        <dbReference type="ARBA" id="ARBA00022723"/>
    </source>
</evidence>
<dbReference type="Pfam" id="PF00036">
    <property type="entry name" value="EF-hand_1"/>
    <property type="match status" value="1"/>
</dbReference>
<dbReference type="InterPro" id="IPR018247">
    <property type="entry name" value="EF_Hand_1_Ca_BS"/>
</dbReference>
<dbReference type="EMBL" id="JAGIOO010000001">
    <property type="protein sequence ID" value="MBP2478313.1"/>
    <property type="molecule type" value="Genomic_DNA"/>
</dbReference>
<keyword evidence="2" id="KW-0677">Repeat</keyword>